<name>A0A4S3TPB5_9EURY</name>
<comment type="caution">
    <text evidence="1">The sequence shown here is derived from an EMBL/GenBank/DDBJ whole genome shotgun (WGS) entry which is preliminary data.</text>
</comment>
<dbReference type="Proteomes" id="UP000318864">
    <property type="component" value="Unassembled WGS sequence"/>
</dbReference>
<evidence type="ECO:0000313" key="1">
    <source>
        <dbReference type="EMBL" id="THE66056.1"/>
    </source>
</evidence>
<dbReference type="EMBL" id="RBZW01000012">
    <property type="protein sequence ID" value="THE66056.1"/>
    <property type="molecule type" value="Genomic_DNA"/>
</dbReference>
<accession>A0A4S3TPB5</accession>
<dbReference type="PANTHER" id="PTHR37507">
    <property type="entry name" value="SPORULATION PROTEIN YDCC"/>
    <property type="match status" value="1"/>
</dbReference>
<organism evidence="1 2">
    <name type="scientific">Salinadaptatus halalkaliphilus</name>
    <dbReference type="NCBI Taxonomy" id="2419781"/>
    <lineage>
        <taxon>Archaea</taxon>
        <taxon>Methanobacteriati</taxon>
        <taxon>Methanobacteriota</taxon>
        <taxon>Stenosarchaea group</taxon>
        <taxon>Halobacteria</taxon>
        <taxon>Halobacteriales</taxon>
        <taxon>Natrialbaceae</taxon>
        <taxon>Salinadaptatus</taxon>
    </lineage>
</organism>
<sequence length="386" mass="43078">MYRRRLLAVAAGGVLGPAGGCVAVPSSADEPRGASLLRDAIDTRTELTTLAGRRVLTAETPEDTSQRVERIVRRPPGNRRTEILESADPHLPTGFVSVTNREVTWEYDPAEELVVERHHPNRVVTDGPRVALEALLEEYTFTHEGVETVAGRETHRMDAEPIADDLERSIELLVGETVYRIPLERTEAAALESATVTRSVWIDDEYRYPIRERDVLRDGDGELLHRLTATYEDLAIDPDLEEGTFVYEPPEDATVERLGTEPTGVYAARADAAAVVSYDLPDPAVPDPYVLDRITVVDRTPDFGVRTTFWYHDPDRPERELFVAVRDERRYDPDALEAIDLDGHTAYRRDGGIDSVFWSCEGLHYEVSSSTVAEPVRELATSIGCP</sequence>
<evidence type="ECO:0000313" key="2">
    <source>
        <dbReference type="Proteomes" id="UP000318864"/>
    </source>
</evidence>
<protein>
    <submittedName>
        <fullName evidence="1">DUF2092 domain-containing protein</fullName>
    </submittedName>
</protein>
<gene>
    <name evidence="1" type="ORF">D8Y22_03790</name>
</gene>
<dbReference type="AlphaFoldDB" id="A0A4S3TPB5"/>
<reference evidence="1" key="1">
    <citation type="submission" date="2018-10" db="EMBL/GenBank/DDBJ databases">
        <title>Natronolimnobius sp. XQ-INN 246 isolated from Inner Mongolia Autonomous Region of China.</title>
        <authorList>
            <person name="Xue Q."/>
        </authorList>
    </citation>
    <scope>NUCLEOTIDE SEQUENCE [LARGE SCALE GENOMIC DNA]</scope>
    <source>
        <strain evidence="1">XQ-INN 246</strain>
    </source>
</reference>
<keyword evidence="2" id="KW-1185">Reference proteome</keyword>
<dbReference type="OrthoDB" id="137725at2157"/>
<proteinExistence type="predicted"/>
<dbReference type="PANTHER" id="PTHR37507:SF2">
    <property type="entry name" value="SPORULATION PROTEIN YDCC"/>
    <property type="match status" value="1"/>
</dbReference>
<dbReference type="Gene3D" id="2.50.20.10">
    <property type="entry name" value="Lipoprotein localisation LolA/LolB/LppX"/>
    <property type="match status" value="1"/>
</dbReference>
<dbReference type="RefSeq" id="WP_141463394.1">
    <property type="nucleotide sequence ID" value="NZ_RBZW01000012.1"/>
</dbReference>
<dbReference type="InterPro" id="IPR052944">
    <property type="entry name" value="Sporulation_related"/>
</dbReference>